<dbReference type="PANTHER" id="PTHR32309:SF31">
    <property type="entry name" value="CAPSULAR EXOPOLYSACCHARIDE FAMILY"/>
    <property type="match status" value="1"/>
</dbReference>
<keyword evidence="2" id="KW-1133">Transmembrane helix</keyword>
<dbReference type="EMBL" id="SRHE01000101">
    <property type="protein sequence ID" value="TWW10232.1"/>
    <property type="molecule type" value="Genomic_DNA"/>
</dbReference>
<reference evidence="3 4" key="1">
    <citation type="submission" date="2019-08" db="EMBL/GenBank/DDBJ databases">
        <title>100 year-old enigma solved: identification of Planctomyces bekefii, the type genus and species of the phylum Planctomycetes.</title>
        <authorList>
            <person name="Svetlana D.N."/>
            <person name="Overmann J."/>
        </authorList>
    </citation>
    <scope>NUCLEOTIDE SEQUENCE [LARGE SCALE GENOMIC DNA]</scope>
    <source>
        <strain evidence="3">Phe10_nw2017</strain>
    </source>
</reference>
<reference evidence="3 4" key="2">
    <citation type="submission" date="2019-08" db="EMBL/GenBank/DDBJ databases">
        <authorList>
            <person name="Henke P."/>
        </authorList>
    </citation>
    <scope>NUCLEOTIDE SEQUENCE [LARGE SCALE GENOMIC DNA]</scope>
    <source>
        <strain evidence="3">Phe10_nw2017</strain>
    </source>
</reference>
<evidence type="ECO:0000256" key="2">
    <source>
        <dbReference type="SAM" id="Phobius"/>
    </source>
</evidence>
<dbReference type="AlphaFoldDB" id="A0A5C6M8F4"/>
<proteinExistence type="predicted"/>
<dbReference type="Proteomes" id="UP000321083">
    <property type="component" value="Unassembled WGS sequence"/>
</dbReference>
<dbReference type="InterPro" id="IPR050445">
    <property type="entry name" value="Bact_polysacc_biosynth/exp"/>
</dbReference>
<dbReference type="PANTHER" id="PTHR32309">
    <property type="entry name" value="TYROSINE-PROTEIN KINASE"/>
    <property type="match status" value="1"/>
</dbReference>
<feature type="transmembrane region" description="Helical" evidence="2">
    <location>
        <begin position="37"/>
        <end position="56"/>
    </location>
</feature>
<evidence type="ECO:0000313" key="3">
    <source>
        <dbReference type="EMBL" id="TWW10232.1"/>
    </source>
</evidence>
<sequence>MTDQDRILAGSQDGTNAAATTLHLLFRFLRTVRFRKGILVASLVMSTILGMTYYITAERIYESTASLYVVRKGSGVTSDATSNSANPVTEMPTYIALMSEEEVIARALRIMPEKYRRVDLAGYPQSAWVRMVRDNLQASSAYNTNVMDISYRSRDPRAAAAMLTAMLAGYEQFLNETNRGLSEQGLKTLATRLEAIEQEVKELQSRRLHLKASAPELVDTGERNQNSLNTISKNIEMLTQEYTNSRRRTEEARTTSQELQRAIASGEDILQFAMETLDSAGRQLVEQSMGLGTQDSYHVQRIMQEILDRQSALTEARQKYGAKHARIRALETELAVKEKYLREFPELQRTRTDTMTREVLAPRLVQYLSQQILKLELNEKAVGERLAAEQAKAQKLSQTLTELGDLDRQIEHLYEQQKSLQSQSDGIGLNKDTFLSTKVSAPSASIVASGLWSTPASTRHECGMPSRSRCS</sequence>
<accession>A0A5C6M8F4</accession>
<gene>
    <name evidence="3" type="ORF">E3A20_07230</name>
</gene>
<keyword evidence="1" id="KW-0175">Coiled coil</keyword>
<evidence type="ECO:0008006" key="5">
    <source>
        <dbReference type="Google" id="ProtNLM"/>
    </source>
</evidence>
<keyword evidence="2" id="KW-0472">Membrane</keyword>
<evidence type="ECO:0000256" key="1">
    <source>
        <dbReference type="SAM" id="Coils"/>
    </source>
</evidence>
<comment type="caution">
    <text evidence="3">The sequence shown here is derived from an EMBL/GenBank/DDBJ whole genome shotgun (WGS) entry which is preliminary data.</text>
</comment>
<organism evidence="3 4">
    <name type="scientific">Planctomyces bekefii</name>
    <dbReference type="NCBI Taxonomy" id="1653850"/>
    <lineage>
        <taxon>Bacteria</taxon>
        <taxon>Pseudomonadati</taxon>
        <taxon>Planctomycetota</taxon>
        <taxon>Planctomycetia</taxon>
        <taxon>Planctomycetales</taxon>
        <taxon>Planctomycetaceae</taxon>
        <taxon>Planctomyces</taxon>
    </lineage>
</organism>
<keyword evidence="4" id="KW-1185">Reference proteome</keyword>
<feature type="coiled-coil region" evidence="1">
    <location>
        <begin position="186"/>
        <end position="248"/>
    </location>
</feature>
<name>A0A5C6M8F4_9PLAN</name>
<keyword evidence="2" id="KW-0812">Transmembrane</keyword>
<protein>
    <recommendedName>
        <fullName evidence="5">Polysaccharide chain length determinant N-terminal domain-containing protein</fullName>
    </recommendedName>
</protein>
<evidence type="ECO:0000313" key="4">
    <source>
        <dbReference type="Proteomes" id="UP000321083"/>
    </source>
</evidence>